<reference evidence="2 3" key="1">
    <citation type="journal article" date="2019" name="Commun. Biol.">
        <title>The bagworm genome reveals a unique fibroin gene that provides high tensile strength.</title>
        <authorList>
            <person name="Kono N."/>
            <person name="Nakamura H."/>
            <person name="Ohtoshi R."/>
            <person name="Tomita M."/>
            <person name="Numata K."/>
            <person name="Arakawa K."/>
        </authorList>
    </citation>
    <scope>NUCLEOTIDE SEQUENCE [LARGE SCALE GENOMIC DNA]</scope>
</reference>
<dbReference type="AlphaFoldDB" id="A0A4C1ZH25"/>
<dbReference type="EMBL" id="BGZK01001810">
    <property type="protein sequence ID" value="GBP86702.1"/>
    <property type="molecule type" value="Genomic_DNA"/>
</dbReference>
<accession>A0A4C1ZH25</accession>
<protein>
    <submittedName>
        <fullName evidence="2">Uncharacterized protein</fullName>
    </submittedName>
</protein>
<evidence type="ECO:0000313" key="3">
    <source>
        <dbReference type="Proteomes" id="UP000299102"/>
    </source>
</evidence>
<name>A0A4C1ZH25_EUMVA</name>
<keyword evidence="3" id="KW-1185">Reference proteome</keyword>
<gene>
    <name evidence="2" type="ORF">EVAR_80495_1</name>
</gene>
<keyword evidence="1" id="KW-0732">Signal</keyword>
<feature type="chain" id="PRO_5020022083" evidence="1">
    <location>
        <begin position="23"/>
        <end position="74"/>
    </location>
</feature>
<comment type="caution">
    <text evidence="2">The sequence shown here is derived from an EMBL/GenBank/DDBJ whole genome shotgun (WGS) entry which is preliminary data.</text>
</comment>
<evidence type="ECO:0000313" key="2">
    <source>
        <dbReference type="EMBL" id="GBP86702.1"/>
    </source>
</evidence>
<proteinExistence type="predicted"/>
<dbReference type="Proteomes" id="UP000299102">
    <property type="component" value="Unassembled WGS sequence"/>
</dbReference>
<evidence type="ECO:0000256" key="1">
    <source>
        <dbReference type="SAM" id="SignalP"/>
    </source>
</evidence>
<feature type="signal peptide" evidence="1">
    <location>
        <begin position="1"/>
        <end position="22"/>
    </location>
</feature>
<sequence>MTNALLLVHLSLHYAAIDLARAGAGAAPEAQPAKPGSAEVDELFISLHPLQVLGESSFVRSYPLARTQTRSGQA</sequence>
<organism evidence="2 3">
    <name type="scientific">Eumeta variegata</name>
    <name type="common">Bagworm moth</name>
    <name type="synonym">Eumeta japonica</name>
    <dbReference type="NCBI Taxonomy" id="151549"/>
    <lineage>
        <taxon>Eukaryota</taxon>
        <taxon>Metazoa</taxon>
        <taxon>Ecdysozoa</taxon>
        <taxon>Arthropoda</taxon>
        <taxon>Hexapoda</taxon>
        <taxon>Insecta</taxon>
        <taxon>Pterygota</taxon>
        <taxon>Neoptera</taxon>
        <taxon>Endopterygota</taxon>
        <taxon>Lepidoptera</taxon>
        <taxon>Glossata</taxon>
        <taxon>Ditrysia</taxon>
        <taxon>Tineoidea</taxon>
        <taxon>Psychidae</taxon>
        <taxon>Oiketicinae</taxon>
        <taxon>Eumeta</taxon>
    </lineage>
</organism>